<reference evidence="7" key="1">
    <citation type="submission" date="2023-03" db="EMBL/GenBank/DDBJ databases">
        <title>Chromosome-scale reference genome and RAD-based genetic map of yellow starthistle (Centaurea solstitialis) reveal putative structural variation and QTLs associated with invader traits.</title>
        <authorList>
            <person name="Reatini B."/>
            <person name="Cang F.A."/>
            <person name="Jiang Q."/>
            <person name="Mckibben M.T.W."/>
            <person name="Barker M.S."/>
            <person name="Rieseberg L.H."/>
            <person name="Dlugosch K.M."/>
        </authorList>
    </citation>
    <scope>NUCLEOTIDE SEQUENCE</scope>
    <source>
        <strain evidence="7">CAN-66</strain>
        <tissue evidence="7">Leaf</tissue>
    </source>
</reference>
<evidence type="ECO:0000256" key="5">
    <source>
        <dbReference type="ARBA" id="ARBA00023125"/>
    </source>
</evidence>
<dbReference type="GO" id="GO:0008270">
    <property type="term" value="F:zinc ion binding"/>
    <property type="evidence" value="ECO:0007669"/>
    <property type="project" value="UniProtKB-KW"/>
</dbReference>
<accession>A0AA38VU46</accession>
<keyword evidence="5" id="KW-0238">DNA-binding</keyword>
<dbReference type="InterPro" id="IPR004365">
    <property type="entry name" value="NA-bd_OB_tRNA"/>
</dbReference>
<organism evidence="7 8">
    <name type="scientific">Centaurea solstitialis</name>
    <name type="common">yellow star-thistle</name>
    <dbReference type="NCBI Taxonomy" id="347529"/>
    <lineage>
        <taxon>Eukaryota</taxon>
        <taxon>Viridiplantae</taxon>
        <taxon>Streptophyta</taxon>
        <taxon>Embryophyta</taxon>
        <taxon>Tracheophyta</taxon>
        <taxon>Spermatophyta</taxon>
        <taxon>Magnoliopsida</taxon>
        <taxon>eudicotyledons</taxon>
        <taxon>Gunneridae</taxon>
        <taxon>Pentapetalae</taxon>
        <taxon>asterids</taxon>
        <taxon>campanulids</taxon>
        <taxon>Asterales</taxon>
        <taxon>Asteraceae</taxon>
        <taxon>Carduoideae</taxon>
        <taxon>Cardueae</taxon>
        <taxon>Centaureinae</taxon>
        <taxon>Centaurea</taxon>
    </lineage>
</organism>
<evidence type="ECO:0000256" key="4">
    <source>
        <dbReference type="ARBA" id="ARBA00022833"/>
    </source>
</evidence>
<dbReference type="FunFam" id="2.40.50.140:FF:000041">
    <property type="entry name" value="Replication protein A subunit"/>
    <property type="match status" value="1"/>
</dbReference>
<dbReference type="InterPro" id="IPR012340">
    <property type="entry name" value="NA-bd_OB-fold"/>
</dbReference>
<gene>
    <name evidence="7" type="ORF">OSB04_031255</name>
</gene>
<keyword evidence="4" id="KW-0862">Zinc</keyword>
<dbReference type="EMBL" id="JARYMX010000008">
    <property type="protein sequence ID" value="KAJ9538522.1"/>
    <property type="molecule type" value="Genomic_DNA"/>
</dbReference>
<keyword evidence="8" id="KW-1185">Reference proteome</keyword>
<evidence type="ECO:0000256" key="2">
    <source>
        <dbReference type="ARBA" id="ARBA00022723"/>
    </source>
</evidence>
<dbReference type="SUPFAM" id="SSF50249">
    <property type="entry name" value="Nucleic acid-binding proteins"/>
    <property type="match status" value="1"/>
</dbReference>
<proteinExistence type="inferred from homology"/>
<dbReference type="CDD" id="cd04474">
    <property type="entry name" value="RPA1_DBD_A"/>
    <property type="match status" value="1"/>
</dbReference>
<dbReference type="GO" id="GO:0003677">
    <property type="term" value="F:DNA binding"/>
    <property type="evidence" value="ECO:0007669"/>
    <property type="project" value="UniProtKB-KW"/>
</dbReference>
<name>A0AA38VU46_9ASTR</name>
<comment type="caution">
    <text evidence="7">The sequence shown here is derived from an EMBL/GenBank/DDBJ whole genome shotgun (WGS) entry which is preliminary data.</text>
</comment>
<feature type="domain" description="OB" evidence="6">
    <location>
        <begin position="36"/>
        <end position="112"/>
    </location>
</feature>
<evidence type="ECO:0000313" key="7">
    <source>
        <dbReference type="EMBL" id="KAJ9538522.1"/>
    </source>
</evidence>
<keyword evidence="2" id="KW-0479">Metal-binding</keyword>
<sequence>MTSSKKMTITTNVQPLATLHLYLAIWKIKVVLTSKGNMQTYQNAKGQGCFFKVELTDADGTQMQATMFNEVARKLFDKFEIGKVYYISKGNIRAANKQSTTIDNQYEMTITHYS</sequence>
<protein>
    <recommendedName>
        <fullName evidence="6">OB domain-containing protein</fullName>
    </recommendedName>
</protein>
<keyword evidence="3" id="KW-0863">Zinc-finger</keyword>
<dbReference type="Proteomes" id="UP001172457">
    <property type="component" value="Chromosome 8"/>
</dbReference>
<evidence type="ECO:0000313" key="8">
    <source>
        <dbReference type="Proteomes" id="UP001172457"/>
    </source>
</evidence>
<comment type="similarity">
    <text evidence="1">Belongs to the replication factor A protein 1 family.</text>
</comment>
<dbReference type="AlphaFoldDB" id="A0AA38VU46"/>
<dbReference type="Gene3D" id="2.40.50.140">
    <property type="entry name" value="Nucleic acid-binding proteins"/>
    <property type="match status" value="1"/>
</dbReference>
<evidence type="ECO:0000259" key="6">
    <source>
        <dbReference type="Pfam" id="PF01336"/>
    </source>
</evidence>
<evidence type="ECO:0000256" key="3">
    <source>
        <dbReference type="ARBA" id="ARBA00022771"/>
    </source>
</evidence>
<evidence type="ECO:0000256" key="1">
    <source>
        <dbReference type="ARBA" id="ARBA00005690"/>
    </source>
</evidence>
<dbReference type="Pfam" id="PF01336">
    <property type="entry name" value="tRNA_anti-codon"/>
    <property type="match status" value="1"/>
</dbReference>